<sequence>MPVAAVATTSQTYNHGVQLRTPYSAKHVAFSISHSKGKGINKHLIVSPSDALRPKKQLTIAAKQKYSSALESQGARLSGV</sequence>
<evidence type="ECO:0000313" key="1">
    <source>
        <dbReference type="EMBL" id="APS00179.1"/>
    </source>
</evidence>
<gene>
    <name evidence="1" type="ORF">BCY86_05410</name>
</gene>
<accession>A0A1L6MXH3</accession>
<dbReference type="Proteomes" id="UP000185544">
    <property type="component" value="Chromosome"/>
</dbReference>
<reference evidence="1 2" key="1">
    <citation type="submission" date="2016-08" db="EMBL/GenBank/DDBJ databases">
        <title>Identification and validation of antigenic proteins from Pajaroellobacter abortibovis using de-novo genome sequence assembly and reverse vaccinology.</title>
        <authorList>
            <person name="Welly B.T."/>
            <person name="Miller M.R."/>
            <person name="Stott J.L."/>
            <person name="Blanchard M.T."/>
            <person name="Islas-Trejo A.D."/>
            <person name="O'Rourke S.M."/>
            <person name="Young A.E."/>
            <person name="Medrano J.F."/>
            <person name="Van Eenennaam A.L."/>
        </authorList>
    </citation>
    <scope>NUCLEOTIDE SEQUENCE [LARGE SCALE GENOMIC DNA]</scope>
    <source>
        <strain evidence="1 2">BTF92-0548A/99-0131</strain>
    </source>
</reference>
<dbReference type="RefSeq" id="WP_075276844.1">
    <property type="nucleotide sequence ID" value="NZ_CP016908.1"/>
</dbReference>
<name>A0A1L6MXH3_9BACT</name>
<dbReference type="AlphaFoldDB" id="A0A1L6MXH3"/>
<organism evidence="1 2">
    <name type="scientific">Pajaroellobacter abortibovis</name>
    <dbReference type="NCBI Taxonomy" id="1882918"/>
    <lineage>
        <taxon>Bacteria</taxon>
        <taxon>Pseudomonadati</taxon>
        <taxon>Myxococcota</taxon>
        <taxon>Polyangia</taxon>
        <taxon>Polyangiales</taxon>
        <taxon>Polyangiaceae</taxon>
    </lineage>
</organism>
<evidence type="ECO:0000313" key="2">
    <source>
        <dbReference type="Proteomes" id="UP000185544"/>
    </source>
</evidence>
<keyword evidence="2" id="KW-1185">Reference proteome</keyword>
<dbReference type="EMBL" id="CP016908">
    <property type="protein sequence ID" value="APS00179.1"/>
    <property type="molecule type" value="Genomic_DNA"/>
</dbReference>
<protein>
    <submittedName>
        <fullName evidence="1">Uncharacterized protein</fullName>
    </submittedName>
</protein>
<dbReference type="KEGG" id="pabo:BCY86_05410"/>
<proteinExistence type="predicted"/>